<reference evidence="12" key="2">
    <citation type="submission" date="2025-08" db="UniProtKB">
        <authorList>
            <consortium name="Ensembl"/>
        </authorList>
    </citation>
    <scope>IDENTIFICATION</scope>
    <source>
        <strain evidence="12">broiler</strain>
    </source>
</reference>
<dbReference type="InterPro" id="IPR001134">
    <property type="entry name" value="Netrin_domain"/>
</dbReference>
<dbReference type="InterPro" id="IPR027465">
    <property type="entry name" value="TIMP_C"/>
</dbReference>
<dbReference type="Gene3D" id="2.40.50.120">
    <property type="match status" value="1"/>
</dbReference>
<sequence length="349" mass="38067">MQPVPCPVPCSGSRMCRQTLPHSPPCLADPTCDVRVNPIAARPVQLRASRGVLGTGRCPHKMESCISRAAAELLTPEQRIAHSEAEPPSHSRRGHPSGPLVTHTAVLGCRLTHDSAAESLLSRHSHLSQQSQEGRSGGWWWLPSRCLLPGSLVPAVPPPVPSPPAPARVSLTVIRAKAVSAKEVDSGNDIYGNPIKRIQYEVKQIKMFKGPDQDIEFIYTAPSTAVCGQPLDTGGKKEYLIAGKSEGDGKMHITLCDLVATWDSLSPTQKKSLNQRYQMGCECKISRCLSIPCFVSSSDECLWTDWAMEKIVGGRQAKHYACIKRSDGSCAWYRGMAPPKQEFLDIEDP</sequence>
<evidence type="ECO:0000256" key="5">
    <source>
        <dbReference type="ARBA" id="ARBA00022608"/>
    </source>
</evidence>
<evidence type="ECO:0000256" key="1">
    <source>
        <dbReference type="ARBA" id="ARBA00004613"/>
    </source>
</evidence>
<keyword evidence="6" id="KW-0646">Protease inhibitor</keyword>
<dbReference type="GO" id="GO:0051045">
    <property type="term" value="P:negative regulation of membrane protein ectodomain proteolysis"/>
    <property type="evidence" value="ECO:0000318"/>
    <property type="project" value="GO_Central"/>
</dbReference>
<keyword evidence="4" id="KW-0964">Secreted</keyword>
<gene>
    <name evidence="12" type="primary">TIMP2</name>
</gene>
<keyword evidence="13" id="KW-1185">Reference proteome</keyword>
<organism evidence="12 13">
    <name type="scientific">Gallus gallus</name>
    <name type="common">Chicken</name>
    <dbReference type="NCBI Taxonomy" id="9031"/>
    <lineage>
        <taxon>Eukaryota</taxon>
        <taxon>Metazoa</taxon>
        <taxon>Chordata</taxon>
        <taxon>Craniata</taxon>
        <taxon>Vertebrata</taxon>
        <taxon>Euteleostomi</taxon>
        <taxon>Archelosauria</taxon>
        <taxon>Archosauria</taxon>
        <taxon>Dinosauria</taxon>
        <taxon>Saurischia</taxon>
        <taxon>Theropoda</taxon>
        <taxon>Coelurosauria</taxon>
        <taxon>Aves</taxon>
        <taxon>Neognathae</taxon>
        <taxon>Galloanserae</taxon>
        <taxon>Galliformes</taxon>
        <taxon>Phasianidae</taxon>
        <taxon>Phasianinae</taxon>
        <taxon>Gallus</taxon>
    </lineage>
</organism>
<feature type="disulfide bond" evidence="10">
    <location>
        <begin position="288"/>
        <end position="293"/>
    </location>
</feature>
<dbReference type="GO" id="GO:0005615">
    <property type="term" value="C:extracellular space"/>
    <property type="evidence" value="ECO:0000318"/>
    <property type="project" value="GO_Central"/>
</dbReference>
<dbReference type="GO" id="GO:0008191">
    <property type="term" value="F:metalloendopeptidase inhibitor activity"/>
    <property type="evidence" value="ECO:0000318"/>
    <property type="project" value="GO_Central"/>
</dbReference>
<keyword evidence="5" id="KW-0483">Metalloprotease inhibitor</keyword>
<dbReference type="AlphaFoldDB" id="A0A8V1ABU4"/>
<evidence type="ECO:0000313" key="13">
    <source>
        <dbReference type="Proteomes" id="UP000000539"/>
    </source>
</evidence>
<dbReference type="GeneTree" id="ENSGT00940000158348"/>
<evidence type="ECO:0000259" key="11">
    <source>
        <dbReference type="PROSITE" id="PS50189"/>
    </source>
</evidence>
<proteinExistence type="evidence at protein level"/>
<keyword evidence="14" id="KW-1267">Proteomics identification</keyword>
<evidence type="ECO:0007829" key="14">
    <source>
        <dbReference type="PeptideAtlas" id="A0A8V1ABU4"/>
    </source>
</evidence>
<evidence type="ECO:0000256" key="10">
    <source>
        <dbReference type="PIRSR" id="PIRSR601820-3"/>
    </source>
</evidence>
<comment type="similarity">
    <text evidence="2">Belongs to the protease inhibitor I35 (TIMP) family.</text>
</comment>
<dbReference type="Pfam" id="PF00965">
    <property type="entry name" value="TIMP"/>
    <property type="match status" value="1"/>
</dbReference>
<evidence type="ECO:0000256" key="4">
    <source>
        <dbReference type="ARBA" id="ARBA00022525"/>
    </source>
</evidence>
<dbReference type="FunFam" id="3.90.370.10:FF:000001">
    <property type="entry name" value="Metalloproteinase inhibitor 3"/>
    <property type="match status" value="1"/>
</dbReference>
<evidence type="ECO:0000313" key="12">
    <source>
        <dbReference type="Ensembl" id="ENSGALP00010043468.1"/>
    </source>
</evidence>
<feature type="disulfide bond" evidence="10">
    <location>
        <begin position="301"/>
        <end position="322"/>
    </location>
</feature>
<dbReference type="GO" id="GO:0031012">
    <property type="term" value="C:extracellular matrix"/>
    <property type="evidence" value="ECO:0000318"/>
    <property type="project" value="GO_Central"/>
</dbReference>
<evidence type="ECO:0000256" key="8">
    <source>
        <dbReference type="ARBA" id="ARBA00023215"/>
    </source>
</evidence>
<dbReference type="GO" id="GO:0034097">
    <property type="term" value="P:response to cytokine"/>
    <property type="evidence" value="ECO:0000318"/>
    <property type="project" value="GO_Central"/>
</dbReference>
<protein>
    <recommendedName>
        <fullName evidence="3">Metalloproteinase inhibitor 2</fullName>
    </recommendedName>
    <alternativeName>
        <fullName evidence="9">Tissue inhibitor of metalloproteinases 2</fullName>
    </alternativeName>
</protein>
<dbReference type="GO" id="GO:0009725">
    <property type="term" value="P:response to hormone"/>
    <property type="evidence" value="ECO:0000318"/>
    <property type="project" value="GO_Central"/>
</dbReference>
<comment type="subcellular location">
    <subcellularLocation>
        <location evidence="1">Secreted</location>
    </subcellularLocation>
</comment>
<feature type="domain" description="NTR" evidence="11">
    <location>
        <begin position="146"/>
        <end position="281"/>
    </location>
</feature>
<dbReference type="InterPro" id="IPR001820">
    <property type="entry name" value="TIMP"/>
</dbReference>
<dbReference type="InterPro" id="IPR008993">
    <property type="entry name" value="TIMP-like_OB-fold"/>
</dbReference>
<dbReference type="OrthoDB" id="6041373at2759"/>
<dbReference type="Gene3D" id="3.90.370.10">
    <property type="entry name" value="Tissue inhibitor of metalloproteinase-1. Chain B, domain 1"/>
    <property type="match status" value="1"/>
</dbReference>
<dbReference type="PROSITE" id="PS50189">
    <property type="entry name" value="NTR"/>
    <property type="match status" value="1"/>
</dbReference>
<evidence type="ECO:0000256" key="6">
    <source>
        <dbReference type="ARBA" id="ARBA00022690"/>
    </source>
</evidence>
<dbReference type="FunCoup" id="A0A8V1ABU4">
    <property type="interactions" value="184"/>
</dbReference>
<reference evidence="12" key="1">
    <citation type="submission" date="2020-11" db="EMBL/GenBank/DDBJ databases">
        <title>Gallus gallus (Chicken) genome, bGalGal1, GRCg7b, maternal haplotype autosomes + Z &amp; W.</title>
        <authorList>
            <person name="Warren W."/>
            <person name="Formenti G."/>
            <person name="Fedrigo O."/>
            <person name="Haase B."/>
            <person name="Mountcastle J."/>
            <person name="Balacco J."/>
            <person name="Tracey A."/>
            <person name="Schneider V."/>
            <person name="Okimoto R."/>
            <person name="Cheng H."/>
            <person name="Hawken R."/>
            <person name="Howe K."/>
            <person name="Jarvis E.D."/>
        </authorList>
    </citation>
    <scope>NUCLEOTIDE SEQUENCE [LARGE SCALE GENOMIC DNA]</scope>
    <source>
        <strain evidence="12">Broiler</strain>
    </source>
</reference>
<dbReference type="PANTHER" id="PTHR11844">
    <property type="entry name" value="METALLOPROTEASE INHIBITOR"/>
    <property type="match status" value="1"/>
</dbReference>
<dbReference type="PANTHER" id="PTHR11844:SF24">
    <property type="entry name" value="METALLOPROTEINASE INHIBITOR 2"/>
    <property type="match status" value="1"/>
</dbReference>
<evidence type="ECO:0000256" key="9">
    <source>
        <dbReference type="ARBA" id="ARBA00030102"/>
    </source>
</evidence>
<dbReference type="Ensembl" id="ENSGALT00010070777.1">
    <property type="protein sequence ID" value="ENSGALP00010043468.1"/>
    <property type="gene ID" value="ENSGALG00010029270.1"/>
</dbReference>
<dbReference type="CDD" id="cd03585">
    <property type="entry name" value="NTR_TIMP"/>
    <property type="match status" value="1"/>
</dbReference>
<reference evidence="12" key="3">
    <citation type="submission" date="2025-09" db="UniProtKB">
        <authorList>
            <consortium name="Ensembl"/>
        </authorList>
    </citation>
    <scope>IDENTIFICATION</scope>
    <source>
        <strain evidence="12">broiler</strain>
    </source>
</reference>
<evidence type="ECO:0000256" key="7">
    <source>
        <dbReference type="ARBA" id="ARBA00023157"/>
    </source>
</evidence>
<dbReference type="FunFam" id="2.40.50.120:FF:000007">
    <property type="entry name" value="Metalloproteinase inhibitor 2"/>
    <property type="match status" value="1"/>
</dbReference>
<keyword evidence="8" id="KW-0481">Metalloenzyme inhibitor</keyword>
<evidence type="ECO:0000256" key="2">
    <source>
        <dbReference type="ARBA" id="ARBA00011027"/>
    </source>
</evidence>
<accession>A0A8V1ABU4</accession>
<feature type="disulfide bond" evidence="10">
    <location>
        <begin position="283"/>
        <end position="330"/>
    </location>
</feature>
<dbReference type="SUPFAM" id="SSF50242">
    <property type="entry name" value="TIMP-like"/>
    <property type="match status" value="1"/>
</dbReference>
<evidence type="ECO:0000256" key="3">
    <source>
        <dbReference type="ARBA" id="ARBA00013520"/>
    </source>
</evidence>
<keyword evidence="7 10" id="KW-1015">Disulfide bond</keyword>
<dbReference type="Proteomes" id="UP000000539">
    <property type="component" value="Chromosome 18"/>
</dbReference>
<name>A0A8V1ABU4_CHICK</name>
<dbReference type="SMART" id="SM00206">
    <property type="entry name" value="NTR"/>
    <property type="match status" value="1"/>
</dbReference>